<dbReference type="InterPro" id="IPR009057">
    <property type="entry name" value="Homeodomain-like_sf"/>
</dbReference>
<proteinExistence type="predicted"/>
<evidence type="ECO:0000256" key="6">
    <source>
        <dbReference type="ARBA" id="ARBA00023242"/>
    </source>
</evidence>
<feature type="domain" description="HTH myb-type" evidence="9">
    <location>
        <begin position="63"/>
        <end position="117"/>
    </location>
</feature>
<dbReference type="Pfam" id="PF00249">
    <property type="entry name" value="Myb_DNA-binding"/>
    <property type="match status" value="2"/>
</dbReference>
<dbReference type="FunFam" id="1.10.10.60:FF:000015">
    <property type="entry name" value="Transcription factor RAX3"/>
    <property type="match status" value="1"/>
</dbReference>
<dbReference type="EMBL" id="BSYO01000010">
    <property type="protein sequence ID" value="GMH10790.1"/>
    <property type="molecule type" value="Genomic_DNA"/>
</dbReference>
<evidence type="ECO:0000256" key="2">
    <source>
        <dbReference type="ARBA" id="ARBA00022737"/>
    </source>
</evidence>
<gene>
    <name evidence="10" type="ORF">Nepgr_012631</name>
</gene>
<accession>A0AAD3SG39</accession>
<keyword evidence="4" id="KW-0238">DNA-binding</keyword>
<dbReference type="PROSITE" id="PS51294">
    <property type="entry name" value="HTH_MYB"/>
    <property type="match status" value="2"/>
</dbReference>
<keyword evidence="6" id="KW-0539">Nucleus</keyword>
<evidence type="ECO:0000313" key="10">
    <source>
        <dbReference type="EMBL" id="GMH10790.1"/>
    </source>
</evidence>
<dbReference type="AlphaFoldDB" id="A0AAD3SG39"/>
<feature type="domain" description="Myb-like" evidence="8">
    <location>
        <begin position="63"/>
        <end position="113"/>
    </location>
</feature>
<comment type="subcellular location">
    <subcellularLocation>
        <location evidence="1">Nucleus</location>
    </subcellularLocation>
</comment>
<organism evidence="10 11">
    <name type="scientific">Nepenthes gracilis</name>
    <name type="common">Slender pitcher plant</name>
    <dbReference type="NCBI Taxonomy" id="150966"/>
    <lineage>
        <taxon>Eukaryota</taxon>
        <taxon>Viridiplantae</taxon>
        <taxon>Streptophyta</taxon>
        <taxon>Embryophyta</taxon>
        <taxon>Tracheophyta</taxon>
        <taxon>Spermatophyta</taxon>
        <taxon>Magnoliopsida</taxon>
        <taxon>eudicotyledons</taxon>
        <taxon>Gunneridae</taxon>
        <taxon>Pentapetalae</taxon>
        <taxon>Caryophyllales</taxon>
        <taxon>Nepenthaceae</taxon>
        <taxon>Nepenthes</taxon>
    </lineage>
</organism>
<dbReference type="Gene3D" id="1.10.10.60">
    <property type="entry name" value="Homeodomain-like"/>
    <property type="match status" value="2"/>
</dbReference>
<sequence>MGRAPCCDKAKVKRGPWSTEEDETLKNYVDKYGTGGNWIALPHKAGLKRCGKSCRLRWLNYLRPHIKRGVFTEEEDNTIISLYAKIGSRWAVIASNLPGRTDNDVKNHWNTKIKKKLFGSGRSSTHLSSTKTNHHTVVNASNPSISSISLHPSSTSTLTSTNHFPIDHHQLPFSNFSTFLPQTIMPNSSTHDSCYNLTTTDHHHLHHAYNILPPPSHEASGTIPGSPSSSSITADHKLKYVPFSSMEDDVLLGDSGFGFEFDPGDVSYCSQEIKALGSCLW</sequence>
<protein>
    <submittedName>
        <fullName evidence="10">Uncharacterized protein</fullName>
    </submittedName>
</protein>
<dbReference type="PANTHER" id="PTHR48000:SF46">
    <property type="entry name" value="TRANSCRIPTION FACTOR MYB36"/>
    <property type="match status" value="1"/>
</dbReference>
<evidence type="ECO:0000256" key="3">
    <source>
        <dbReference type="ARBA" id="ARBA00023015"/>
    </source>
</evidence>
<evidence type="ECO:0000259" key="9">
    <source>
        <dbReference type="PROSITE" id="PS51294"/>
    </source>
</evidence>
<feature type="compositionally biased region" description="Polar residues" evidence="7">
    <location>
        <begin position="121"/>
        <end position="140"/>
    </location>
</feature>
<evidence type="ECO:0000259" key="8">
    <source>
        <dbReference type="PROSITE" id="PS50090"/>
    </source>
</evidence>
<keyword evidence="3" id="KW-0805">Transcription regulation</keyword>
<evidence type="ECO:0000256" key="5">
    <source>
        <dbReference type="ARBA" id="ARBA00023163"/>
    </source>
</evidence>
<evidence type="ECO:0000256" key="4">
    <source>
        <dbReference type="ARBA" id="ARBA00023125"/>
    </source>
</evidence>
<feature type="domain" description="Myb-like" evidence="8">
    <location>
        <begin position="9"/>
        <end position="62"/>
    </location>
</feature>
<dbReference type="PANTHER" id="PTHR48000">
    <property type="entry name" value="OS09G0431300 PROTEIN"/>
    <property type="match status" value="1"/>
</dbReference>
<dbReference type="SUPFAM" id="SSF46689">
    <property type="entry name" value="Homeodomain-like"/>
    <property type="match status" value="1"/>
</dbReference>
<reference evidence="10" key="1">
    <citation type="submission" date="2023-05" db="EMBL/GenBank/DDBJ databases">
        <title>Nepenthes gracilis genome sequencing.</title>
        <authorList>
            <person name="Fukushima K."/>
        </authorList>
    </citation>
    <scope>NUCLEOTIDE SEQUENCE</scope>
    <source>
        <strain evidence="10">SING2019-196</strain>
    </source>
</reference>
<dbReference type="GO" id="GO:0005634">
    <property type="term" value="C:nucleus"/>
    <property type="evidence" value="ECO:0007669"/>
    <property type="project" value="UniProtKB-SubCell"/>
</dbReference>
<evidence type="ECO:0000256" key="7">
    <source>
        <dbReference type="SAM" id="MobiDB-lite"/>
    </source>
</evidence>
<comment type="caution">
    <text evidence="10">The sequence shown here is derived from an EMBL/GenBank/DDBJ whole genome shotgun (WGS) entry which is preliminary data.</text>
</comment>
<dbReference type="SMART" id="SM00717">
    <property type="entry name" value="SANT"/>
    <property type="match status" value="2"/>
</dbReference>
<dbReference type="Proteomes" id="UP001279734">
    <property type="component" value="Unassembled WGS sequence"/>
</dbReference>
<evidence type="ECO:0000313" key="11">
    <source>
        <dbReference type="Proteomes" id="UP001279734"/>
    </source>
</evidence>
<keyword evidence="2" id="KW-0677">Repeat</keyword>
<keyword evidence="11" id="KW-1185">Reference proteome</keyword>
<dbReference type="GO" id="GO:0003677">
    <property type="term" value="F:DNA binding"/>
    <property type="evidence" value="ECO:0007669"/>
    <property type="project" value="UniProtKB-KW"/>
</dbReference>
<name>A0AAD3SG39_NEPGR</name>
<keyword evidence="5" id="KW-0804">Transcription</keyword>
<dbReference type="InterPro" id="IPR017930">
    <property type="entry name" value="Myb_dom"/>
</dbReference>
<dbReference type="CDD" id="cd00167">
    <property type="entry name" value="SANT"/>
    <property type="match status" value="2"/>
</dbReference>
<dbReference type="InterPro" id="IPR001005">
    <property type="entry name" value="SANT/Myb"/>
</dbReference>
<dbReference type="PROSITE" id="PS50090">
    <property type="entry name" value="MYB_LIKE"/>
    <property type="match status" value="2"/>
</dbReference>
<feature type="region of interest" description="Disordered" evidence="7">
    <location>
        <begin position="120"/>
        <end position="144"/>
    </location>
</feature>
<feature type="domain" description="HTH myb-type" evidence="9">
    <location>
        <begin position="9"/>
        <end position="62"/>
    </location>
</feature>
<evidence type="ECO:0000256" key="1">
    <source>
        <dbReference type="ARBA" id="ARBA00004123"/>
    </source>
</evidence>